<reference evidence="6" key="1">
    <citation type="submission" date="2019-08" db="EMBL/GenBank/DDBJ databases">
        <authorList>
            <person name="Kucharzyk K."/>
            <person name="Murdoch R.W."/>
            <person name="Higgins S."/>
            <person name="Loffler F."/>
        </authorList>
    </citation>
    <scope>NUCLEOTIDE SEQUENCE</scope>
</reference>
<proteinExistence type="predicted"/>
<feature type="domain" description="GntR C-terminal" evidence="5">
    <location>
        <begin position="79"/>
        <end position="202"/>
    </location>
</feature>
<dbReference type="InterPro" id="IPR036388">
    <property type="entry name" value="WH-like_DNA-bd_sf"/>
</dbReference>
<evidence type="ECO:0000259" key="5">
    <source>
        <dbReference type="Pfam" id="PF07729"/>
    </source>
</evidence>
<evidence type="ECO:0008006" key="7">
    <source>
        <dbReference type="Google" id="ProtNLM"/>
    </source>
</evidence>
<gene>
    <name evidence="6" type="ORF">SDC9_37965</name>
</gene>
<dbReference type="GO" id="GO:0003677">
    <property type="term" value="F:DNA binding"/>
    <property type="evidence" value="ECO:0007669"/>
    <property type="project" value="UniProtKB-KW"/>
</dbReference>
<sequence length="245" mass="28474">MRAKDTANHVYASLRKEILGLDIVPGQLMREQDICERFEASRTPVHVALERLCDTGLLEFVPYKGVRATLLKFSHIYQIILMRTVLETKVLIDFARKADPFALERCHHSLRNQGILLASDQFEPAAFYALDSQLHQTWFDEVGFPLFWDAIQDSEVYYTRFRMLDIVEMHNFKEIVQEHAVLLSLLESQQYDHIEGVLTYHLFGGIRRMQHVLQSDLGSYFSDAQNIGSYLDRVLSFERPDCLSE</sequence>
<dbReference type="InterPro" id="IPR008920">
    <property type="entry name" value="TF_FadR/GntR_C"/>
</dbReference>
<dbReference type="SUPFAM" id="SSF48008">
    <property type="entry name" value="GntR ligand-binding domain-like"/>
    <property type="match status" value="1"/>
</dbReference>
<keyword evidence="3" id="KW-0804">Transcription</keyword>
<dbReference type="Gene3D" id="1.10.10.10">
    <property type="entry name" value="Winged helix-like DNA-binding domain superfamily/Winged helix DNA-binding domain"/>
    <property type="match status" value="1"/>
</dbReference>
<keyword evidence="2" id="KW-0238">DNA-binding</keyword>
<evidence type="ECO:0000256" key="3">
    <source>
        <dbReference type="ARBA" id="ARBA00023163"/>
    </source>
</evidence>
<dbReference type="InterPro" id="IPR036390">
    <property type="entry name" value="WH_DNA-bd_sf"/>
</dbReference>
<dbReference type="Pfam" id="PF07729">
    <property type="entry name" value="FCD"/>
    <property type="match status" value="1"/>
</dbReference>
<keyword evidence="1" id="KW-0805">Transcription regulation</keyword>
<dbReference type="EMBL" id="VSSQ01000342">
    <property type="protein sequence ID" value="MPL91882.1"/>
    <property type="molecule type" value="Genomic_DNA"/>
</dbReference>
<dbReference type="PANTHER" id="PTHR43537:SF5">
    <property type="entry name" value="UXU OPERON TRANSCRIPTIONAL REGULATOR"/>
    <property type="match status" value="1"/>
</dbReference>
<dbReference type="InterPro" id="IPR000524">
    <property type="entry name" value="Tscrpt_reg_HTH_GntR"/>
</dbReference>
<dbReference type="PANTHER" id="PTHR43537">
    <property type="entry name" value="TRANSCRIPTIONAL REGULATOR, GNTR FAMILY"/>
    <property type="match status" value="1"/>
</dbReference>
<name>A0A644VML6_9ZZZZ</name>
<dbReference type="SUPFAM" id="SSF46785">
    <property type="entry name" value="Winged helix' DNA-binding domain"/>
    <property type="match status" value="1"/>
</dbReference>
<accession>A0A644VML6</accession>
<dbReference type="InterPro" id="IPR011711">
    <property type="entry name" value="GntR_C"/>
</dbReference>
<organism evidence="6">
    <name type="scientific">bioreactor metagenome</name>
    <dbReference type="NCBI Taxonomy" id="1076179"/>
    <lineage>
        <taxon>unclassified sequences</taxon>
        <taxon>metagenomes</taxon>
        <taxon>ecological metagenomes</taxon>
    </lineage>
</organism>
<dbReference type="GO" id="GO:0003700">
    <property type="term" value="F:DNA-binding transcription factor activity"/>
    <property type="evidence" value="ECO:0007669"/>
    <property type="project" value="InterPro"/>
</dbReference>
<evidence type="ECO:0000313" key="6">
    <source>
        <dbReference type="EMBL" id="MPL91882.1"/>
    </source>
</evidence>
<evidence type="ECO:0000256" key="1">
    <source>
        <dbReference type="ARBA" id="ARBA00023015"/>
    </source>
</evidence>
<dbReference type="Pfam" id="PF00392">
    <property type="entry name" value="GntR"/>
    <property type="match status" value="1"/>
</dbReference>
<dbReference type="Gene3D" id="1.20.120.530">
    <property type="entry name" value="GntR ligand-binding domain-like"/>
    <property type="match status" value="1"/>
</dbReference>
<evidence type="ECO:0000256" key="2">
    <source>
        <dbReference type="ARBA" id="ARBA00023125"/>
    </source>
</evidence>
<protein>
    <recommendedName>
        <fullName evidence="7">HTH gntR-type domain-containing protein</fullName>
    </recommendedName>
</protein>
<evidence type="ECO:0000259" key="4">
    <source>
        <dbReference type="Pfam" id="PF00392"/>
    </source>
</evidence>
<comment type="caution">
    <text evidence="6">The sequence shown here is derived from an EMBL/GenBank/DDBJ whole genome shotgun (WGS) entry which is preliminary data.</text>
</comment>
<dbReference type="AlphaFoldDB" id="A0A644VML6"/>
<feature type="domain" description="HTH gntR-type" evidence="4">
    <location>
        <begin position="7"/>
        <end position="66"/>
    </location>
</feature>